<dbReference type="InterPro" id="IPR051199">
    <property type="entry name" value="LPS_LOS_Heptosyltrfase"/>
</dbReference>
<dbReference type="GO" id="GO:0009244">
    <property type="term" value="P:lipopolysaccharide core region biosynthetic process"/>
    <property type="evidence" value="ECO:0007669"/>
    <property type="project" value="TreeGrafter"/>
</dbReference>
<dbReference type="AlphaFoldDB" id="A0A0P9GGJ4"/>
<dbReference type="Gene3D" id="3.40.50.2000">
    <property type="entry name" value="Glycogen Phosphorylase B"/>
    <property type="match status" value="2"/>
</dbReference>
<dbReference type="RefSeq" id="WP_054966981.1">
    <property type="nucleotide sequence ID" value="NZ_FMUN01000001.1"/>
</dbReference>
<dbReference type="EMBL" id="FMUN01000001">
    <property type="protein sequence ID" value="SCX76441.1"/>
    <property type="molecule type" value="Genomic_DNA"/>
</dbReference>
<proteinExistence type="predicted"/>
<name>A0A0P9GGJ4_9GAMM</name>
<dbReference type="PANTHER" id="PTHR30160:SF1">
    <property type="entry name" value="LIPOPOLYSACCHARIDE 1,2-N-ACETYLGLUCOSAMINETRANSFERASE-RELATED"/>
    <property type="match status" value="1"/>
</dbReference>
<dbReference type="GO" id="GO:0005829">
    <property type="term" value="C:cytosol"/>
    <property type="evidence" value="ECO:0007669"/>
    <property type="project" value="TreeGrafter"/>
</dbReference>
<evidence type="ECO:0000256" key="1">
    <source>
        <dbReference type="ARBA" id="ARBA00022676"/>
    </source>
</evidence>
<dbReference type="PATRIC" id="fig|381306.5.peg.1699"/>
<keyword evidence="1" id="KW-0328">Glycosyltransferase</keyword>
<dbReference type="OrthoDB" id="9767552at2"/>
<sequence length="343" mass="37213">MQILIIRLSAIGDVVMASAVIPALRRAYPEARIDWLAEPPADAVLRAQPELNEIITWPKGDWKRLLRQGRLRALTREVIGFARRLRGNRYDLVLDLQGLAKSGLWARVTRAPRRVGLGSREGSQYLMTEVVTRPRGDERIASEYLRLVEALGIDPGAFPMAPAVSDGDRANAEALLAAKGLTGNFAVVAPFTTRPQKHWVEGRWAPLADRIQQELGLPVVMVGGPGDQEAARRIESQAGEGLVDLTGQTGLTETFALLDEASLCLGVDTGLTHAAIGFGTPTVALFGSTRPYLDPATENAHVLYSALPCSPCRRRPTCGGTFDCMAAFEVDQVLDAAREVIRS</sequence>
<evidence type="ECO:0000256" key="2">
    <source>
        <dbReference type="ARBA" id="ARBA00022679"/>
    </source>
</evidence>
<organism evidence="3 4">
    <name type="scientific">Thiohalorhabdus denitrificans</name>
    <dbReference type="NCBI Taxonomy" id="381306"/>
    <lineage>
        <taxon>Bacteria</taxon>
        <taxon>Pseudomonadati</taxon>
        <taxon>Pseudomonadota</taxon>
        <taxon>Gammaproteobacteria</taxon>
        <taxon>Thiohalorhabdales</taxon>
        <taxon>Thiohalorhabdaceae</taxon>
        <taxon>Thiohalorhabdus</taxon>
    </lineage>
</organism>
<gene>
    <name evidence="3" type="ORF">SAMN05661077_0310</name>
</gene>
<dbReference type="CDD" id="cd03789">
    <property type="entry name" value="GT9_LPS_heptosyltransferase"/>
    <property type="match status" value="1"/>
</dbReference>
<accession>A0A0P9GGJ4</accession>
<evidence type="ECO:0000313" key="3">
    <source>
        <dbReference type="EMBL" id="SCX76441.1"/>
    </source>
</evidence>
<dbReference type="SUPFAM" id="SSF53756">
    <property type="entry name" value="UDP-Glycosyltransferase/glycogen phosphorylase"/>
    <property type="match status" value="1"/>
</dbReference>
<dbReference type="Proteomes" id="UP000183104">
    <property type="component" value="Unassembled WGS sequence"/>
</dbReference>
<dbReference type="InterPro" id="IPR002201">
    <property type="entry name" value="Glyco_trans_9"/>
</dbReference>
<dbReference type="STRING" id="381306.AN478_12715"/>
<protein>
    <submittedName>
        <fullName evidence="3">Heptosyltransferase-1</fullName>
    </submittedName>
</protein>
<keyword evidence="4" id="KW-1185">Reference proteome</keyword>
<keyword evidence="2 3" id="KW-0808">Transferase</keyword>
<dbReference type="PANTHER" id="PTHR30160">
    <property type="entry name" value="TETRAACYLDISACCHARIDE 4'-KINASE-RELATED"/>
    <property type="match status" value="1"/>
</dbReference>
<dbReference type="Pfam" id="PF01075">
    <property type="entry name" value="Glyco_transf_9"/>
    <property type="match status" value="1"/>
</dbReference>
<reference evidence="4" key="1">
    <citation type="submission" date="2016-10" db="EMBL/GenBank/DDBJ databases">
        <authorList>
            <person name="Varghese N."/>
        </authorList>
    </citation>
    <scope>NUCLEOTIDE SEQUENCE [LARGE SCALE GENOMIC DNA]</scope>
    <source>
        <strain evidence="4">HL 19</strain>
    </source>
</reference>
<dbReference type="GO" id="GO:0008713">
    <property type="term" value="F:ADP-heptose-lipopolysaccharide heptosyltransferase activity"/>
    <property type="evidence" value="ECO:0007669"/>
    <property type="project" value="TreeGrafter"/>
</dbReference>
<evidence type="ECO:0000313" key="4">
    <source>
        <dbReference type="Proteomes" id="UP000183104"/>
    </source>
</evidence>